<accession>A0ABW8EJD3</accession>
<name>A0ABW8EJD3_STRT5</name>
<evidence type="ECO:0000259" key="1">
    <source>
        <dbReference type="Pfam" id="PF22738"/>
    </source>
</evidence>
<dbReference type="Gene3D" id="3.40.50.300">
    <property type="entry name" value="P-loop containing nucleotide triphosphate hydrolases"/>
    <property type="match status" value="1"/>
</dbReference>
<proteinExistence type="predicted"/>
<gene>
    <name evidence="2" type="ORF">ACIO7M_19745</name>
</gene>
<dbReference type="InterPro" id="IPR027417">
    <property type="entry name" value="P-loop_NTPase"/>
</dbReference>
<evidence type="ECO:0000313" key="3">
    <source>
        <dbReference type="Proteomes" id="UP001617351"/>
    </source>
</evidence>
<dbReference type="InterPro" id="IPR054567">
    <property type="entry name" value="NNH7"/>
</dbReference>
<dbReference type="Pfam" id="PF22738">
    <property type="entry name" value="NNH7"/>
    <property type="match status" value="1"/>
</dbReference>
<comment type="caution">
    <text evidence="2">The sequence shown here is derived from an EMBL/GenBank/DDBJ whole genome shotgun (WGS) entry which is preliminary data.</text>
</comment>
<dbReference type="SUPFAM" id="SSF52540">
    <property type="entry name" value="P-loop containing nucleoside triphosphate hydrolases"/>
    <property type="match status" value="1"/>
</dbReference>
<reference evidence="2 3" key="1">
    <citation type="submission" date="2024-10" db="EMBL/GenBank/DDBJ databases">
        <title>The Natural Products Discovery Center: Release of the First 8490 Sequenced Strains for Exploring Actinobacteria Biosynthetic Diversity.</title>
        <authorList>
            <person name="Kalkreuter E."/>
            <person name="Kautsar S.A."/>
            <person name="Yang D."/>
            <person name="Bader C.D."/>
            <person name="Teijaro C.N."/>
            <person name="Fluegel L."/>
            <person name="Davis C.M."/>
            <person name="Simpson J.R."/>
            <person name="Lauterbach L."/>
            <person name="Steele A.D."/>
            <person name="Gui C."/>
            <person name="Meng S."/>
            <person name="Li G."/>
            <person name="Viehrig K."/>
            <person name="Ye F."/>
            <person name="Su P."/>
            <person name="Kiefer A.F."/>
            <person name="Nichols A."/>
            <person name="Cepeda A.J."/>
            <person name="Yan W."/>
            <person name="Fan B."/>
            <person name="Jiang Y."/>
            <person name="Adhikari A."/>
            <person name="Zheng C.-J."/>
            <person name="Schuster L."/>
            <person name="Cowan T.M."/>
            <person name="Smanski M.J."/>
            <person name="Chevrette M.G."/>
            <person name="De Carvalho L.P.S."/>
            <person name="Shen B."/>
        </authorList>
    </citation>
    <scope>NUCLEOTIDE SEQUENCE [LARGE SCALE GENOMIC DNA]</scope>
    <source>
        <strain evidence="2 3">NPDC087220</strain>
    </source>
</reference>
<dbReference type="EMBL" id="JBIUYY010000008">
    <property type="protein sequence ID" value="MFJ2823329.1"/>
    <property type="molecule type" value="Genomic_DNA"/>
</dbReference>
<protein>
    <submittedName>
        <fullName evidence="2">NACHT domain-containing protein</fullName>
    </submittedName>
</protein>
<organism evidence="2 3">
    <name type="scientific">Streptomyces toxytricini</name>
    <name type="common">Actinomyces toxytricini</name>
    <dbReference type="NCBI Taxonomy" id="67369"/>
    <lineage>
        <taxon>Bacteria</taxon>
        <taxon>Bacillati</taxon>
        <taxon>Actinomycetota</taxon>
        <taxon>Actinomycetes</taxon>
        <taxon>Kitasatosporales</taxon>
        <taxon>Streptomycetaceae</taxon>
        <taxon>Streptomyces</taxon>
    </lineage>
</organism>
<sequence>MSDALVLLGGDPPAVAALDRALGGALGAATGGIGDGLLRIADARGSIVALGRDAVHGLGRRLGHAQGRAERTELLHAAHTVIVVVAWFEALDASELPFGVGDLELTRGEQLALAGAPERNARGAAFAHALAAVDAPRPAPHRPSEDVTAELLRWYGALSDRFLSFAEGLHVWSALNPSERSAAVRALGADLAPRAVARYEDLYARLAQEAPEFGFWTAQVEHQATRDRIRLALAGIEELLSGAARGMRPPADVAAALARAAEAVLARPVLDASTAPDGIRVPALRDMYLDPDFRVRAADGTGGPATEAWWEEAPVRRDLTGYLAGALTDPGGAHAPLLVLGQPGAGKSVLTRVLAARLPSAGFLPVRVPLRDVRAEDDLQEQLEQAVRAATGERVAWPDLVRSAGGAVPVLLLDGFDELLQTTGVHHSDFLVRVARFQQREADQGRPLRAVVTSRTAVADRTRYPEGLVALRLEPFRAAQIRRWLDLWNGANAAGLAARGLRPLPWDAVARHASLAGQPLLLTMLALYDAADNALPRSAGRPPGTGADGGDPLDEAELYEELLTSFARREVDKSAGDTLPEDGLAELAERELQRLSLVAFAQLNRRRQWVSAAELDADLTALLGRPAAESAGFRAPLGAAEVALGRFFFVQRAQSLRDGRMLSTYEFLHATFGEYLVVRLALHVLTSLLADRPALSAGASRIDDDLAYALLSHAPLSSRQILRFGGSMARRIPDGERERLGRLLVRVFHQHGTRTDDPHPAYRPAPNRTSSRHGTYGANLVLMLLLLAGRTTADRLFPDASDPASAWHRSVLLWRSSFNEQQWTDFVLSVSVHRGWTDSGRSLEIRLREEEQRAPEPLDMHWLYRRPQRDTVLWSRTYWDDVWHKMDVTGGTTDLLVRHAVDPVMELLGPAVTLFTSSREGGPATSLAHDLLRLLIGGSTGLPVDELADLYRRVGRALVLLPDDAPIREPVTRLLADALRRDGAVLPGSTLLHLDRAGLRERRLRERLAEAVRAHHPHLLRMLLDH</sequence>
<keyword evidence="3" id="KW-1185">Reference proteome</keyword>
<feature type="domain" description="NACHT N-terminal Helical" evidence="1">
    <location>
        <begin position="2"/>
        <end position="221"/>
    </location>
</feature>
<dbReference type="Proteomes" id="UP001617351">
    <property type="component" value="Unassembled WGS sequence"/>
</dbReference>
<evidence type="ECO:0000313" key="2">
    <source>
        <dbReference type="EMBL" id="MFJ2823329.1"/>
    </source>
</evidence>
<dbReference type="RefSeq" id="WP_402382704.1">
    <property type="nucleotide sequence ID" value="NZ_JBIUYY010000008.1"/>
</dbReference>